<dbReference type="InterPro" id="IPR000620">
    <property type="entry name" value="EamA_dom"/>
</dbReference>
<dbReference type="Pfam" id="PF00892">
    <property type="entry name" value="EamA"/>
    <property type="match status" value="2"/>
</dbReference>
<comment type="subcellular location">
    <subcellularLocation>
        <location evidence="1">Membrane</location>
        <topology evidence="1">Multi-pass membrane protein</topology>
    </subcellularLocation>
</comment>
<dbReference type="PANTHER" id="PTHR22911">
    <property type="entry name" value="ACYL-MALONYL CONDENSING ENZYME-RELATED"/>
    <property type="match status" value="1"/>
</dbReference>
<accession>A0A1M5M1E8</accession>
<proteinExistence type="inferred from homology"/>
<dbReference type="EMBL" id="FQXB01000001">
    <property type="protein sequence ID" value="SHG71091.1"/>
    <property type="molecule type" value="Genomic_DNA"/>
</dbReference>
<dbReference type="RefSeq" id="WP_072900385.1">
    <property type="nucleotide sequence ID" value="NZ_FQXB01000001.1"/>
</dbReference>
<organism evidence="8 9">
    <name type="scientific">Cognatiyoonia sediminum</name>
    <dbReference type="NCBI Taxonomy" id="1508389"/>
    <lineage>
        <taxon>Bacteria</taxon>
        <taxon>Pseudomonadati</taxon>
        <taxon>Pseudomonadota</taxon>
        <taxon>Alphaproteobacteria</taxon>
        <taxon>Rhodobacterales</taxon>
        <taxon>Paracoccaceae</taxon>
        <taxon>Cognatiyoonia</taxon>
    </lineage>
</organism>
<dbReference type="OrthoDB" id="9810329at2"/>
<name>A0A1M5M1E8_9RHOB</name>
<feature type="domain" description="EamA" evidence="7">
    <location>
        <begin position="153"/>
        <end position="283"/>
    </location>
</feature>
<evidence type="ECO:0000256" key="4">
    <source>
        <dbReference type="ARBA" id="ARBA00022989"/>
    </source>
</evidence>
<gene>
    <name evidence="8" type="ORF">SAMN05444003_0594</name>
</gene>
<feature type="transmembrane region" description="Helical" evidence="6">
    <location>
        <begin position="73"/>
        <end position="93"/>
    </location>
</feature>
<dbReference type="STRING" id="1508389.SAMN05444003_0594"/>
<keyword evidence="4 6" id="KW-1133">Transmembrane helix</keyword>
<feature type="transmembrane region" description="Helical" evidence="6">
    <location>
        <begin position="128"/>
        <end position="145"/>
    </location>
</feature>
<evidence type="ECO:0000313" key="9">
    <source>
        <dbReference type="Proteomes" id="UP000184074"/>
    </source>
</evidence>
<dbReference type="GO" id="GO:0016020">
    <property type="term" value="C:membrane"/>
    <property type="evidence" value="ECO:0007669"/>
    <property type="project" value="UniProtKB-SubCell"/>
</dbReference>
<keyword evidence="9" id="KW-1185">Reference proteome</keyword>
<dbReference type="PANTHER" id="PTHR22911:SF6">
    <property type="entry name" value="SOLUTE CARRIER FAMILY 35 MEMBER G1"/>
    <property type="match status" value="1"/>
</dbReference>
<feature type="domain" description="EamA" evidence="7">
    <location>
        <begin position="13"/>
        <end position="143"/>
    </location>
</feature>
<feature type="transmembrane region" description="Helical" evidence="6">
    <location>
        <begin position="268"/>
        <end position="287"/>
    </location>
</feature>
<feature type="transmembrane region" description="Helical" evidence="6">
    <location>
        <begin position="43"/>
        <end position="61"/>
    </location>
</feature>
<dbReference type="AlphaFoldDB" id="A0A1M5M1E8"/>
<dbReference type="SUPFAM" id="SSF103481">
    <property type="entry name" value="Multidrug resistance efflux transporter EmrE"/>
    <property type="match status" value="2"/>
</dbReference>
<evidence type="ECO:0000259" key="7">
    <source>
        <dbReference type="Pfam" id="PF00892"/>
    </source>
</evidence>
<feature type="transmembrane region" description="Helical" evidence="6">
    <location>
        <begin position="99"/>
        <end position="121"/>
    </location>
</feature>
<sequence>MSTEITLSKILQGAAWMTGAIVAFTSMAIAGRAINFAHDTFEIMFFRSLVGILIMASIILVTKRQSDLRKNRLGLHFLRNICHFAGQNLWFFAVPLIPLAQLFAFEFTTPIWVLLFSPLLLGERLTMVNIATAALGFLGVLMVAQPGSAEISAGMLAAAGCAIFFALTAIFTRKLTIDQPIVCILFYLTVMQAGFGLVAAGIDGAIKLPTAETVPWLILIGIAGLVAHFCLTSALAIAPASIIMPIDFVRLPVIAVIGMLFYNEPFSLMIIAGAVLIFGANYLNIVVTGRHSPK</sequence>
<feature type="transmembrane region" description="Helical" evidence="6">
    <location>
        <begin position="242"/>
        <end position="262"/>
    </location>
</feature>
<feature type="transmembrane region" description="Helical" evidence="6">
    <location>
        <begin position="214"/>
        <end position="235"/>
    </location>
</feature>
<reference evidence="8 9" key="1">
    <citation type="submission" date="2016-11" db="EMBL/GenBank/DDBJ databases">
        <authorList>
            <person name="Jaros S."/>
            <person name="Januszkiewicz K."/>
            <person name="Wedrychowicz H."/>
        </authorList>
    </citation>
    <scope>NUCLEOTIDE SEQUENCE [LARGE SCALE GENOMIC DNA]</scope>
    <source>
        <strain evidence="8 9">DSM 28715</strain>
    </source>
</reference>
<evidence type="ECO:0000256" key="1">
    <source>
        <dbReference type="ARBA" id="ARBA00004141"/>
    </source>
</evidence>
<keyword evidence="5 6" id="KW-0472">Membrane</keyword>
<evidence type="ECO:0000256" key="3">
    <source>
        <dbReference type="ARBA" id="ARBA00022692"/>
    </source>
</evidence>
<evidence type="ECO:0000256" key="2">
    <source>
        <dbReference type="ARBA" id="ARBA00009853"/>
    </source>
</evidence>
<comment type="similarity">
    <text evidence="2">Belongs to the drug/metabolite transporter (DMT) superfamily. 10 TMS drug/metabolite exporter (DME) (TC 2.A.7.3) family.</text>
</comment>
<feature type="transmembrane region" description="Helical" evidence="6">
    <location>
        <begin position="12"/>
        <end position="31"/>
    </location>
</feature>
<keyword evidence="3 6" id="KW-0812">Transmembrane</keyword>
<protein>
    <submittedName>
        <fullName evidence="8">EamA-like transporter family protein</fullName>
    </submittedName>
</protein>
<feature type="transmembrane region" description="Helical" evidence="6">
    <location>
        <begin position="151"/>
        <end position="172"/>
    </location>
</feature>
<feature type="transmembrane region" description="Helical" evidence="6">
    <location>
        <begin position="184"/>
        <end position="202"/>
    </location>
</feature>
<evidence type="ECO:0000313" key="8">
    <source>
        <dbReference type="EMBL" id="SHG71091.1"/>
    </source>
</evidence>
<dbReference type="InterPro" id="IPR037185">
    <property type="entry name" value="EmrE-like"/>
</dbReference>
<evidence type="ECO:0000256" key="5">
    <source>
        <dbReference type="ARBA" id="ARBA00023136"/>
    </source>
</evidence>
<evidence type="ECO:0000256" key="6">
    <source>
        <dbReference type="SAM" id="Phobius"/>
    </source>
</evidence>
<dbReference type="Proteomes" id="UP000184074">
    <property type="component" value="Unassembled WGS sequence"/>
</dbReference>